<evidence type="ECO:0000313" key="5">
    <source>
        <dbReference type="Proteomes" id="UP000254374"/>
    </source>
</evidence>
<organism evidence="3 5">
    <name type="scientific">Fluoribacter gormanii</name>
    <dbReference type="NCBI Taxonomy" id="464"/>
    <lineage>
        <taxon>Bacteria</taxon>
        <taxon>Pseudomonadati</taxon>
        <taxon>Pseudomonadota</taxon>
        <taxon>Gammaproteobacteria</taxon>
        <taxon>Legionellales</taxon>
        <taxon>Legionellaceae</taxon>
        <taxon>Fluoribacter</taxon>
    </lineage>
</organism>
<dbReference type="Proteomes" id="UP000254374">
    <property type="component" value="Unassembled WGS sequence"/>
</dbReference>
<evidence type="ECO:0000313" key="2">
    <source>
        <dbReference type="EMBL" id="SIQ80216.1"/>
    </source>
</evidence>
<gene>
    <name evidence="3" type="ORF">NCTC11401_01820</name>
    <name evidence="2" type="ORF">SAMN05421777_103111</name>
</gene>
<reference evidence="2 4" key="1">
    <citation type="submission" date="2017-01" db="EMBL/GenBank/DDBJ databases">
        <authorList>
            <person name="Varghese N."/>
            <person name="Submissions S."/>
        </authorList>
    </citation>
    <scope>NUCLEOTIDE SEQUENCE [LARGE SCALE GENOMIC DNA]</scope>
    <source>
        <strain evidence="2 4">ATCC 33342</strain>
    </source>
</reference>
<feature type="region of interest" description="Disordered" evidence="1">
    <location>
        <begin position="654"/>
        <end position="681"/>
    </location>
</feature>
<sequence length="681" mass="78544">MRAPQEYLNMSYEAVEALIRKNPNELDVFIDQDRFSQEQKQQLCLIAVQINWSTIYKVPDELLNDDIIIACLDKSFDYVNEVSPEKMTPKIMMAVKDKVDELEYIPRYLRTPEVCLSAVKKRWQNIDMVPNAPSYKAVYLEGVQKDWRAFFYLPEAQQHDEDILAILKDKWHALGLKSFPKQFDSQELWLLGIGLDGSLFMKLPREMCTPQICLAAVKKNPALIRQVPNQFLLEVCIEWVRNDSMALANIPGKLKEKVIEAVTPEKILSADFRAAAFFPETNAYHSIIDQILDSCEHVVVTKPEAFATDGEIRDSYLVYANSEKRLNKTIHVDSNSIRSCLDRMKKNPSINLVLLAHDPYFDGERKIGGLYQKEIVELLKSYPNINRITLLTCNSAKSSVLEAEKIINQRLVDRTSKVSLPSCGLVLMSSTPDDVKCNALLKEMNCDHAFIWVKEAEEHSLIYLKNENGITNRFQLKLSDDQVGKLHKTLYPNGKKIPFPNPKENTSDRYLRRDGKGARLMDKNEFGAFHKIFFASQKYSKKNPEYKTNKQFYCFFNNIKIDESEYPKLKESLLKSIIDMVKAAKLDRSVFVKGYNYVLHVDTIDRRFIAGIKVSAYASEYKNKNVPLFFDNSKSSIDNDEMEKEIEKMVSRVVDQTEEKEKSDKEDLSQVKSITYEVKPR</sequence>
<keyword evidence="4" id="KW-1185">Reference proteome</keyword>
<dbReference type="STRING" id="464.Lgor_2771"/>
<reference evidence="3 5" key="2">
    <citation type="submission" date="2018-06" db="EMBL/GenBank/DDBJ databases">
        <authorList>
            <consortium name="Pathogen Informatics"/>
            <person name="Doyle S."/>
        </authorList>
    </citation>
    <scope>NUCLEOTIDE SEQUENCE [LARGE SCALE GENOMIC DNA]</scope>
    <source>
        <strain evidence="3 5">NCTC11401</strain>
    </source>
</reference>
<accession>A0A377GJP8</accession>
<dbReference type="AlphaFoldDB" id="A0A377GJP8"/>
<name>A0A377GJP8_9GAMM</name>
<proteinExistence type="predicted"/>
<dbReference type="EMBL" id="UGGV01000001">
    <property type="protein sequence ID" value="STO25001.1"/>
    <property type="molecule type" value="Genomic_DNA"/>
</dbReference>
<protein>
    <submittedName>
        <fullName evidence="3">Uncharacterized protein</fullName>
    </submittedName>
</protein>
<evidence type="ECO:0000313" key="3">
    <source>
        <dbReference type="EMBL" id="STO25001.1"/>
    </source>
</evidence>
<dbReference type="EMBL" id="FTNL01000003">
    <property type="protein sequence ID" value="SIQ80216.1"/>
    <property type="molecule type" value="Genomic_DNA"/>
</dbReference>
<evidence type="ECO:0000313" key="4">
    <source>
        <dbReference type="Proteomes" id="UP000186808"/>
    </source>
</evidence>
<feature type="compositionally biased region" description="Basic and acidic residues" evidence="1">
    <location>
        <begin position="654"/>
        <end position="669"/>
    </location>
</feature>
<evidence type="ECO:0000256" key="1">
    <source>
        <dbReference type="SAM" id="MobiDB-lite"/>
    </source>
</evidence>
<dbReference type="RefSeq" id="WP_058469097.1">
    <property type="nucleotide sequence ID" value="NZ_CAAAIX010000002.1"/>
</dbReference>
<dbReference type="Proteomes" id="UP000186808">
    <property type="component" value="Unassembled WGS sequence"/>
</dbReference>
<dbReference type="OrthoDB" id="999826at2"/>